<feature type="compositionally biased region" description="Basic and acidic residues" evidence="1">
    <location>
        <begin position="9"/>
        <end position="22"/>
    </location>
</feature>
<evidence type="ECO:0000313" key="2">
    <source>
        <dbReference type="EMBL" id="CAG8959903.1"/>
    </source>
</evidence>
<gene>
    <name evidence="2" type="ORF">HYFRA_00013175</name>
</gene>
<dbReference type="EMBL" id="CAJVRL010000093">
    <property type="protein sequence ID" value="CAG8959903.1"/>
    <property type="molecule type" value="Genomic_DNA"/>
</dbReference>
<comment type="caution">
    <text evidence="2">The sequence shown here is derived from an EMBL/GenBank/DDBJ whole genome shotgun (WGS) entry which is preliminary data.</text>
</comment>
<keyword evidence="3" id="KW-1185">Reference proteome</keyword>
<dbReference type="AlphaFoldDB" id="A0A9N9PYF1"/>
<feature type="region of interest" description="Disordered" evidence="1">
    <location>
        <begin position="1"/>
        <end position="22"/>
    </location>
</feature>
<organism evidence="2 3">
    <name type="scientific">Hymenoscyphus fraxineus</name>
    <dbReference type="NCBI Taxonomy" id="746836"/>
    <lineage>
        <taxon>Eukaryota</taxon>
        <taxon>Fungi</taxon>
        <taxon>Dikarya</taxon>
        <taxon>Ascomycota</taxon>
        <taxon>Pezizomycotina</taxon>
        <taxon>Leotiomycetes</taxon>
        <taxon>Helotiales</taxon>
        <taxon>Helotiaceae</taxon>
        <taxon>Hymenoscyphus</taxon>
    </lineage>
</organism>
<protein>
    <submittedName>
        <fullName evidence="2">Uncharacterized protein</fullName>
    </submittedName>
</protein>
<evidence type="ECO:0000313" key="3">
    <source>
        <dbReference type="Proteomes" id="UP000696280"/>
    </source>
</evidence>
<proteinExistence type="predicted"/>
<dbReference type="Proteomes" id="UP000696280">
    <property type="component" value="Unassembled WGS sequence"/>
</dbReference>
<name>A0A9N9PYF1_9HELO</name>
<reference evidence="2" key="1">
    <citation type="submission" date="2021-07" db="EMBL/GenBank/DDBJ databases">
        <authorList>
            <person name="Durling M."/>
        </authorList>
    </citation>
    <scope>NUCLEOTIDE SEQUENCE</scope>
</reference>
<evidence type="ECO:0000256" key="1">
    <source>
        <dbReference type="SAM" id="MobiDB-lite"/>
    </source>
</evidence>
<sequence>MHPKNKKKKGDESAKSKPVGDKFDNYFAPNLMEDEAKQQAAVYESRIETARKMICTAEIRQMNMVV</sequence>
<accession>A0A9N9PYF1</accession>